<dbReference type="InterPro" id="IPR055346">
    <property type="entry name" value="Fe-S_cluster_assembly_SufBD"/>
</dbReference>
<dbReference type="InterPro" id="IPR011542">
    <property type="entry name" value="SUF_FeS_clus_asmbl_SufD"/>
</dbReference>
<dbReference type="Pfam" id="PF19295">
    <property type="entry name" value="SufBD_N"/>
    <property type="match status" value="1"/>
</dbReference>
<dbReference type="KEGG" id="rue:DT065_09135"/>
<evidence type="ECO:0000256" key="1">
    <source>
        <dbReference type="ARBA" id="ARBA00043967"/>
    </source>
</evidence>
<dbReference type="InterPro" id="IPR045595">
    <property type="entry name" value="SufBD_N"/>
</dbReference>
<dbReference type="Proteomes" id="UP000252100">
    <property type="component" value="Chromosome"/>
</dbReference>
<dbReference type="NCBIfam" id="TIGR01981">
    <property type="entry name" value="sufD"/>
    <property type="match status" value="1"/>
</dbReference>
<evidence type="ECO:0000313" key="4">
    <source>
        <dbReference type="EMBL" id="AXF57938.1"/>
    </source>
</evidence>
<dbReference type="InterPro" id="IPR037284">
    <property type="entry name" value="SUF_FeS_clus_asmbl_SufBD_sf"/>
</dbReference>
<gene>
    <name evidence="4" type="primary">sufD</name>
    <name evidence="4" type="ORF">DT065_09135</name>
</gene>
<protein>
    <submittedName>
        <fullName evidence="4">Fe-S cluster assembly protein SufD</fullName>
    </submittedName>
</protein>
<feature type="domain" description="SUF system FeS cluster assembly SufBD core" evidence="2">
    <location>
        <begin position="179"/>
        <end position="409"/>
    </location>
</feature>
<proteinExistence type="inferred from homology"/>
<dbReference type="InterPro" id="IPR000825">
    <property type="entry name" value="SUF_FeS_clus_asmbl_SufBD_core"/>
</dbReference>
<sequence length="435" mass="48134">MAVETKWTFDSETVKQWSEKRGEPAWLAEKRLAALADAEHLPMPNPDKTSLKRWKFTSFEKIEAAEPESQRFSDLPEEVTRLAGEEKDVQNLIVQRDGKTAFTKVEQELVDNGVIFTDIETAVKEHGDLVEKYLMSDAVKTNENRLTSLHTALMNGGVFIYVPKNVELQTPIHTIFWQDDVKTGLFNHVLMVTEANSSLTYLENYVSFTEDVANANVVTEVYGGQGSKIKYGAVDNLESGVTSYVVRRATLAKDGRIEWALGQMNEGDTISENTTFLMGDGSYGDTKTVHVGRGNQKQNFTSDVVAYGKQTEGYILTHGVMKDSATSIFNGINKIEKGGTNSHSEQTGRVLMLSSKARGDANPILLIDEDEVTAGHAASVGKIDPIQMFYMKSRGLSQAEAERLIIHGFLEPVVGALPIDAVQTQVGEVIERKVY</sequence>
<reference evidence="4 5" key="1">
    <citation type="journal article" date="2018" name="J. Microbiol.">
        <title>Salicibibacter kimchii gen. nov., sp. nov., a moderately halophilic and alkalitolerant bacterium in the family Bacillaceae, isolated from kimchi.</title>
        <authorList>
            <person name="Jang J.Y."/>
            <person name="Oh Y.J."/>
            <person name="Lim S.K."/>
            <person name="Park H.K."/>
            <person name="Lee C."/>
            <person name="Kim J.Y."/>
            <person name="Lee M.A."/>
            <person name="Choi H.J."/>
        </authorList>
    </citation>
    <scope>NUCLEOTIDE SEQUENCE [LARGE SCALE GENOMIC DNA]</scope>
    <source>
        <strain evidence="4 5">NKC1-1</strain>
    </source>
</reference>
<evidence type="ECO:0000259" key="2">
    <source>
        <dbReference type="Pfam" id="PF01458"/>
    </source>
</evidence>
<dbReference type="EMBL" id="CP031092">
    <property type="protein sequence ID" value="AXF57938.1"/>
    <property type="molecule type" value="Genomic_DNA"/>
</dbReference>
<dbReference type="OrthoDB" id="9803529at2"/>
<dbReference type="Pfam" id="PF01458">
    <property type="entry name" value="SUFBD_core"/>
    <property type="match status" value="1"/>
</dbReference>
<dbReference type="AlphaFoldDB" id="A0A345C407"/>
<evidence type="ECO:0000259" key="3">
    <source>
        <dbReference type="Pfam" id="PF19295"/>
    </source>
</evidence>
<dbReference type="SUPFAM" id="SSF101960">
    <property type="entry name" value="Stabilizer of iron transporter SufD"/>
    <property type="match status" value="1"/>
</dbReference>
<dbReference type="GO" id="GO:0016226">
    <property type="term" value="P:iron-sulfur cluster assembly"/>
    <property type="evidence" value="ECO:0007669"/>
    <property type="project" value="InterPro"/>
</dbReference>
<dbReference type="RefSeq" id="WP_114376218.1">
    <property type="nucleotide sequence ID" value="NZ_CP031092.1"/>
</dbReference>
<dbReference type="PANTHER" id="PTHR30508">
    <property type="entry name" value="FES CLUSTER ASSEMBLY PROTEIN SUF"/>
    <property type="match status" value="1"/>
</dbReference>
<feature type="domain" description="SUF system FeS cluster assembly SufBD N-terminal" evidence="3">
    <location>
        <begin position="105"/>
        <end position="172"/>
    </location>
</feature>
<keyword evidence="5" id="KW-1185">Reference proteome</keyword>
<comment type="similarity">
    <text evidence="1">Belongs to the iron-sulfur cluster assembly SufBD family.</text>
</comment>
<name>A0A345C407_9BACI</name>
<organism evidence="4 5">
    <name type="scientific">Salicibibacter kimchii</name>
    <dbReference type="NCBI Taxonomy" id="2099786"/>
    <lineage>
        <taxon>Bacteria</taxon>
        <taxon>Bacillati</taxon>
        <taxon>Bacillota</taxon>
        <taxon>Bacilli</taxon>
        <taxon>Bacillales</taxon>
        <taxon>Bacillaceae</taxon>
        <taxon>Salicibibacter</taxon>
    </lineage>
</organism>
<evidence type="ECO:0000313" key="5">
    <source>
        <dbReference type="Proteomes" id="UP000252100"/>
    </source>
</evidence>
<dbReference type="PANTHER" id="PTHR30508:SF1">
    <property type="entry name" value="UPF0051 PROTEIN ABCI8, CHLOROPLASTIC-RELATED"/>
    <property type="match status" value="1"/>
</dbReference>
<accession>A0A345C407</accession>